<keyword evidence="6" id="KW-0406">Ion transport</keyword>
<evidence type="ECO:0000256" key="1">
    <source>
        <dbReference type="ARBA" id="ARBA00004325"/>
    </source>
</evidence>
<dbReference type="OrthoDB" id="437at2759"/>
<comment type="subcellular location">
    <subcellularLocation>
        <location evidence="1">Mitochondrion membrane</location>
    </subcellularLocation>
</comment>
<evidence type="ECO:0000256" key="9">
    <source>
        <dbReference type="ARBA" id="ARBA00023310"/>
    </source>
</evidence>
<dbReference type="EMBL" id="CANTUO010000001">
    <property type="protein sequence ID" value="CAI5756430.1"/>
    <property type="molecule type" value="Genomic_DNA"/>
</dbReference>
<proteinExistence type="inferred from homology"/>
<keyword evidence="5" id="KW-0375">Hydrogen ion transport</keyword>
<evidence type="ECO:0000256" key="7">
    <source>
        <dbReference type="ARBA" id="ARBA00023128"/>
    </source>
</evidence>
<dbReference type="GO" id="GO:0015986">
    <property type="term" value="P:proton motive force-driven ATP synthesis"/>
    <property type="evidence" value="ECO:0007669"/>
    <property type="project" value="InterPro"/>
</dbReference>
<keyword evidence="7" id="KW-0496">Mitochondrion</keyword>
<protein>
    <recommendedName>
        <fullName evidence="12">ATP synthase subunit g, mitochondrial</fullName>
    </recommendedName>
</protein>
<dbReference type="GO" id="GO:0031966">
    <property type="term" value="C:mitochondrial membrane"/>
    <property type="evidence" value="ECO:0007669"/>
    <property type="project" value="UniProtKB-SubCell"/>
</dbReference>
<keyword evidence="8" id="KW-0472">Membrane</keyword>
<evidence type="ECO:0000256" key="8">
    <source>
        <dbReference type="ARBA" id="ARBA00023136"/>
    </source>
</evidence>
<evidence type="ECO:0000256" key="6">
    <source>
        <dbReference type="ARBA" id="ARBA00023065"/>
    </source>
</evidence>
<dbReference type="Proteomes" id="UP001152885">
    <property type="component" value="Unassembled WGS sequence"/>
</dbReference>
<reference evidence="10" key="1">
    <citation type="submission" date="2022-12" db="EMBL/GenBank/DDBJ databases">
        <authorList>
            <person name="Brejova B."/>
        </authorList>
    </citation>
    <scope>NUCLEOTIDE SEQUENCE</scope>
</reference>
<keyword evidence="9" id="KW-0066">ATP synthesis</keyword>
<evidence type="ECO:0000256" key="5">
    <source>
        <dbReference type="ARBA" id="ARBA00022781"/>
    </source>
</evidence>
<evidence type="ECO:0000256" key="2">
    <source>
        <dbReference type="ARBA" id="ARBA00005699"/>
    </source>
</evidence>
<keyword evidence="4" id="KW-0138">CF(0)</keyword>
<accession>A0A9W4TTP8</accession>
<dbReference type="InterPro" id="IPR006808">
    <property type="entry name" value="ATP_synth_F0_gsu_mt"/>
</dbReference>
<keyword evidence="11" id="KW-1185">Reference proteome</keyword>
<dbReference type="AlphaFoldDB" id="A0A9W4TTP8"/>
<gene>
    <name evidence="10" type="ORF">CANVERA_P0946</name>
</gene>
<organism evidence="10 11">
    <name type="scientific">Candida verbasci</name>
    <dbReference type="NCBI Taxonomy" id="1227364"/>
    <lineage>
        <taxon>Eukaryota</taxon>
        <taxon>Fungi</taxon>
        <taxon>Dikarya</taxon>
        <taxon>Ascomycota</taxon>
        <taxon>Saccharomycotina</taxon>
        <taxon>Pichiomycetes</taxon>
        <taxon>Debaryomycetaceae</taxon>
        <taxon>Candida/Lodderomyces clade</taxon>
        <taxon>Candida</taxon>
    </lineage>
</organism>
<evidence type="ECO:0000256" key="3">
    <source>
        <dbReference type="ARBA" id="ARBA00022448"/>
    </source>
</evidence>
<dbReference type="GO" id="GO:0045259">
    <property type="term" value="C:proton-transporting ATP synthase complex"/>
    <property type="evidence" value="ECO:0007669"/>
    <property type="project" value="UniProtKB-KW"/>
</dbReference>
<evidence type="ECO:0000256" key="4">
    <source>
        <dbReference type="ARBA" id="ARBA00022547"/>
    </source>
</evidence>
<dbReference type="GO" id="GO:0015078">
    <property type="term" value="F:proton transmembrane transporter activity"/>
    <property type="evidence" value="ECO:0007669"/>
    <property type="project" value="InterPro"/>
</dbReference>
<evidence type="ECO:0000313" key="10">
    <source>
        <dbReference type="EMBL" id="CAI5756430.1"/>
    </source>
</evidence>
<dbReference type="Pfam" id="PF04718">
    <property type="entry name" value="ATP-synt_G"/>
    <property type="match status" value="1"/>
</dbReference>
<evidence type="ECO:0000313" key="11">
    <source>
        <dbReference type="Proteomes" id="UP001152885"/>
    </source>
</evidence>
<sequence length="122" mass="13689">MSAIVSKASNILTSIVNKSTGLLNSTIYWAKVGGELSKAIYKHEKLSPPSFKEFESVYQQALKLIKSPKDQEKLFQQLKQYKPTQQHLVQVGVYGIQLAAFFSVGEIIGRRQIVGYPKPSHH</sequence>
<keyword evidence="3" id="KW-0813">Transport</keyword>
<name>A0A9W4TTP8_9ASCO</name>
<comment type="similarity">
    <text evidence="2">Belongs to the ATPase g subunit family.</text>
</comment>
<evidence type="ECO:0008006" key="12">
    <source>
        <dbReference type="Google" id="ProtNLM"/>
    </source>
</evidence>
<comment type="caution">
    <text evidence="10">The sequence shown here is derived from an EMBL/GenBank/DDBJ whole genome shotgun (WGS) entry which is preliminary data.</text>
</comment>